<dbReference type="RefSeq" id="WP_115690251.1">
    <property type="nucleotide sequence ID" value="NZ_CP031417.1"/>
</dbReference>
<accession>A0A345ZUC3</accession>
<reference evidence="1 2" key="1">
    <citation type="submission" date="2018-07" db="EMBL/GenBank/DDBJ databases">
        <authorList>
            <person name="Quirk P.G."/>
            <person name="Krulwich T.A."/>
        </authorList>
    </citation>
    <scope>NUCLEOTIDE SEQUENCE [LARGE SCALE GENOMIC DNA]</scope>
    <source>
        <strain evidence="1 2">CC-BB4</strain>
    </source>
</reference>
<dbReference type="OrthoDB" id="8452304at2"/>
<evidence type="ECO:0000313" key="2">
    <source>
        <dbReference type="Proteomes" id="UP000254889"/>
    </source>
</evidence>
<keyword evidence="2" id="KW-1185">Reference proteome</keyword>
<protein>
    <submittedName>
        <fullName evidence="1">Uncharacterized protein</fullName>
    </submittedName>
</protein>
<dbReference type="AlphaFoldDB" id="A0A345ZUC3"/>
<proteinExistence type="predicted"/>
<evidence type="ECO:0000313" key="1">
    <source>
        <dbReference type="EMBL" id="AXK80520.1"/>
    </source>
</evidence>
<name>A0A345ZUC3_9HYPH</name>
<dbReference type="Proteomes" id="UP000254889">
    <property type="component" value="Chromosome"/>
</dbReference>
<sequence>MSTLVSDDDLSRARSDPQFRQQLLAANLDRLLGALNRMRRQSAPTEEGVRQLQEGADLAVQLADRLQNGTEHAA</sequence>
<organism evidence="1 2">
    <name type="scientific">Pseudolabrys taiwanensis</name>
    <dbReference type="NCBI Taxonomy" id="331696"/>
    <lineage>
        <taxon>Bacteria</taxon>
        <taxon>Pseudomonadati</taxon>
        <taxon>Pseudomonadota</taxon>
        <taxon>Alphaproteobacteria</taxon>
        <taxon>Hyphomicrobiales</taxon>
        <taxon>Xanthobacteraceae</taxon>
        <taxon>Pseudolabrys</taxon>
    </lineage>
</organism>
<dbReference type="EMBL" id="CP031417">
    <property type="protein sequence ID" value="AXK80520.1"/>
    <property type="molecule type" value="Genomic_DNA"/>
</dbReference>
<gene>
    <name evidence="1" type="ORF">DW352_08335</name>
</gene>
<dbReference type="KEGG" id="ptaw:DW352_08335"/>